<reference evidence="3 4" key="1">
    <citation type="submission" date="2009-08" db="EMBL/GenBank/DDBJ databases">
        <title>The Genome Sequence of Spizellomyces punctatus strain DAOM BR117.</title>
        <authorList>
            <consortium name="The Broad Institute Genome Sequencing Platform"/>
            <person name="Russ C."/>
            <person name="Cuomo C."/>
            <person name="Shea T."/>
            <person name="Young S.K."/>
            <person name="Zeng Q."/>
            <person name="Koehrsen M."/>
            <person name="Haas B."/>
            <person name="Borodovsky M."/>
            <person name="Guigo R."/>
            <person name="Alvarado L."/>
            <person name="Berlin A."/>
            <person name="Bochicchio J."/>
            <person name="Borenstein D."/>
            <person name="Chapman S."/>
            <person name="Chen Z."/>
            <person name="Engels R."/>
            <person name="Freedman E."/>
            <person name="Gellesch M."/>
            <person name="Goldberg J."/>
            <person name="Griggs A."/>
            <person name="Gujja S."/>
            <person name="Heiman D."/>
            <person name="Hepburn T."/>
            <person name="Howarth C."/>
            <person name="Jen D."/>
            <person name="Larson L."/>
            <person name="Lewis B."/>
            <person name="Mehta T."/>
            <person name="Park D."/>
            <person name="Pearson M."/>
            <person name="Roberts A."/>
            <person name="Saif S."/>
            <person name="Shenoy N."/>
            <person name="Sisk P."/>
            <person name="Stolte C."/>
            <person name="Sykes S."/>
            <person name="Thomson T."/>
            <person name="Walk T."/>
            <person name="White J."/>
            <person name="Yandava C."/>
            <person name="Burger G."/>
            <person name="Gray M.W."/>
            <person name="Holland P.W.H."/>
            <person name="King N."/>
            <person name="Lang F.B.F."/>
            <person name="Roger A.J."/>
            <person name="Ruiz-Trillo I."/>
            <person name="Lander E."/>
            <person name="Nusbaum C."/>
        </authorList>
    </citation>
    <scope>NUCLEOTIDE SEQUENCE [LARGE SCALE GENOMIC DNA]</scope>
    <source>
        <strain evidence="3 4">DAOM BR117</strain>
    </source>
</reference>
<gene>
    <name evidence="3" type="ORF">SPPG_06685</name>
</gene>
<dbReference type="RefSeq" id="XP_016606329.1">
    <property type="nucleotide sequence ID" value="XM_016754887.1"/>
</dbReference>
<sequence length="427" mass="46992">MEGQKGMRRHTASSVGAAIARGVAAAARRSMSFSRPKLHLDTKGAAQIGEIERRKQAEVLKSAGRYKKVVDWCKVQQKSPDGEENNVVCSPLQALCIAAAAESQAEPAKVSPTIVPDIQRLDLPTILRTPKSKGSPEIQTAKTQTPSLTDLPTELIYAISTRAGFFGALQLMRTCRTIHTLLSNRSAWTDYMDPTACSDVVENTLTIMTRITTFDHLLFGVWSGPPEEQGGQRIKDLQVFFEHRSFNEEYDFLGGVSAKVGRAGIADVSFFDHRDTLSCYQSDLKHRVQTGQIPPSIPPPTPTLPSATTATAPSNVTSPLVPVPRGLKIPHTCTTCAHFDTQNILKSICLLDHTHHPSVNSLESAISWEYTLPDGRRRIKFKVLSYQAPIGFVSMKELPMVHVNEVTINGRKLKGWAYEFFSKVVNG</sequence>
<name>A0A0L0HBN7_SPIPD</name>
<dbReference type="InterPro" id="IPR036047">
    <property type="entry name" value="F-box-like_dom_sf"/>
</dbReference>
<dbReference type="EMBL" id="KQ257461">
    <property type="protein sequence ID" value="KNC98289.1"/>
    <property type="molecule type" value="Genomic_DNA"/>
</dbReference>
<evidence type="ECO:0000313" key="4">
    <source>
        <dbReference type="Proteomes" id="UP000053201"/>
    </source>
</evidence>
<dbReference type="InterPro" id="IPR001810">
    <property type="entry name" value="F-box_dom"/>
</dbReference>
<dbReference type="PROSITE" id="PS50181">
    <property type="entry name" value="FBOX"/>
    <property type="match status" value="1"/>
</dbReference>
<feature type="region of interest" description="Disordered" evidence="1">
    <location>
        <begin position="290"/>
        <end position="317"/>
    </location>
</feature>
<dbReference type="InParanoid" id="A0A0L0HBN7"/>
<dbReference type="GeneID" id="27689974"/>
<dbReference type="AlphaFoldDB" id="A0A0L0HBN7"/>
<feature type="compositionally biased region" description="Low complexity" evidence="1">
    <location>
        <begin position="304"/>
        <end position="317"/>
    </location>
</feature>
<dbReference type="OrthoDB" id="2133048at2759"/>
<dbReference type="Proteomes" id="UP000053201">
    <property type="component" value="Unassembled WGS sequence"/>
</dbReference>
<accession>A0A0L0HBN7</accession>
<proteinExistence type="predicted"/>
<feature type="domain" description="F-box" evidence="2">
    <location>
        <begin position="145"/>
        <end position="191"/>
    </location>
</feature>
<protein>
    <recommendedName>
        <fullName evidence="2">F-box domain-containing protein</fullName>
    </recommendedName>
</protein>
<evidence type="ECO:0000256" key="1">
    <source>
        <dbReference type="SAM" id="MobiDB-lite"/>
    </source>
</evidence>
<evidence type="ECO:0000313" key="3">
    <source>
        <dbReference type="EMBL" id="KNC98289.1"/>
    </source>
</evidence>
<dbReference type="VEuPathDB" id="FungiDB:SPPG_06685"/>
<keyword evidence="4" id="KW-1185">Reference proteome</keyword>
<evidence type="ECO:0000259" key="2">
    <source>
        <dbReference type="PROSITE" id="PS50181"/>
    </source>
</evidence>
<organism evidence="3 4">
    <name type="scientific">Spizellomyces punctatus (strain DAOM BR117)</name>
    <dbReference type="NCBI Taxonomy" id="645134"/>
    <lineage>
        <taxon>Eukaryota</taxon>
        <taxon>Fungi</taxon>
        <taxon>Fungi incertae sedis</taxon>
        <taxon>Chytridiomycota</taxon>
        <taxon>Chytridiomycota incertae sedis</taxon>
        <taxon>Chytridiomycetes</taxon>
        <taxon>Spizellomycetales</taxon>
        <taxon>Spizellomycetaceae</taxon>
        <taxon>Spizellomyces</taxon>
    </lineage>
</organism>
<dbReference type="SUPFAM" id="SSF81383">
    <property type="entry name" value="F-box domain"/>
    <property type="match status" value="1"/>
</dbReference>